<dbReference type="PROSITE" id="PS50082">
    <property type="entry name" value="WD_REPEATS_2"/>
    <property type="match status" value="1"/>
</dbReference>
<dbReference type="InterPro" id="IPR001680">
    <property type="entry name" value="WD40_rpt"/>
</dbReference>
<dbReference type="EMBL" id="NBCO01000004">
    <property type="protein sequence ID" value="ORC92151.1"/>
    <property type="molecule type" value="Genomic_DNA"/>
</dbReference>
<dbReference type="GeneID" id="39982339"/>
<feature type="region of interest" description="Disordered" evidence="3">
    <location>
        <begin position="1061"/>
        <end position="1179"/>
    </location>
</feature>
<dbReference type="PROSITE" id="PS50222">
    <property type="entry name" value="EF_HAND_2"/>
    <property type="match status" value="1"/>
</dbReference>
<gene>
    <name evidence="5" type="ORF">TM35_000043650</name>
</gene>
<keyword evidence="6" id="KW-1185">Reference proteome</keyword>
<feature type="domain" description="EF-hand" evidence="4">
    <location>
        <begin position="142"/>
        <end position="177"/>
    </location>
</feature>
<dbReference type="InterPro" id="IPR015943">
    <property type="entry name" value="WD40/YVTN_repeat-like_dom_sf"/>
</dbReference>
<evidence type="ECO:0000256" key="2">
    <source>
        <dbReference type="PROSITE-ProRule" id="PRU00221"/>
    </source>
</evidence>
<protein>
    <recommendedName>
        <fullName evidence="4">EF-hand domain-containing protein</fullName>
    </recommendedName>
</protein>
<dbReference type="InterPro" id="IPR002048">
    <property type="entry name" value="EF_hand_dom"/>
</dbReference>
<dbReference type="GO" id="GO:0005509">
    <property type="term" value="F:calcium ion binding"/>
    <property type="evidence" value="ECO:0007669"/>
    <property type="project" value="InterPro"/>
</dbReference>
<accession>A0A1X0P5P4</accession>
<dbReference type="SUPFAM" id="SSF50978">
    <property type="entry name" value="WD40 repeat-like"/>
    <property type="match status" value="3"/>
</dbReference>
<dbReference type="STRING" id="67003.A0A1X0P5P4"/>
<dbReference type="RefSeq" id="XP_028886217.1">
    <property type="nucleotide sequence ID" value="XM_029022559.1"/>
</dbReference>
<dbReference type="PANTHER" id="PTHR44324:SF4">
    <property type="entry name" value="WD40 REPEAT DOMAIN 95"/>
    <property type="match status" value="1"/>
</dbReference>
<name>A0A1X0P5P4_9TRYP</name>
<feature type="region of interest" description="Disordered" evidence="3">
    <location>
        <begin position="1313"/>
        <end position="1338"/>
    </location>
</feature>
<dbReference type="InterPro" id="IPR036322">
    <property type="entry name" value="WD40_repeat_dom_sf"/>
</dbReference>
<feature type="compositionally biased region" description="Low complexity" evidence="3">
    <location>
        <begin position="1069"/>
        <end position="1082"/>
    </location>
</feature>
<evidence type="ECO:0000313" key="6">
    <source>
        <dbReference type="Proteomes" id="UP000192257"/>
    </source>
</evidence>
<feature type="compositionally biased region" description="Polar residues" evidence="3">
    <location>
        <begin position="1318"/>
        <end position="1330"/>
    </location>
</feature>
<keyword evidence="2" id="KW-0853">WD repeat</keyword>
<evidence type="ECO:0000256" key="1">
    <source>
        <dbReference type="ARBA" id="ARBA00022737"/>
    </source>
</evidence>
<dbReference type="OrthoDB" id="1068471at2759"/>
<dbReference type="PROSITE" id="PS00018">
    <property type="entry name" value="EF_HAND_1"/>
    <property type="match status" value="1"/>
</dbReference>
<sequence length="1420" mass="158270">METFKITSFLTNDREQLELIRGHFEQYPDGMTLDDFRGVFSQYFTTGKGRRDNSAWGGQTIRSNLGVRGGVIGEETPFGRPRSVRGSLRRTEGRDSISVKSDLNFGFSAVTLEDAFTTLREGLNASLNFGGKSFRRPLEEQVSGSAVEVLFGKIDTDGDGIITWEDVLQLAVEEATQSITVMTEEMRSYSFSRVSPRMKLIQTIHTLPNHKSLFAVVTRTDPLVLLSKKDFSVVKQFSLKDFDNTYPQHIEYLPLPDVYLACTSQSKTIRGWWNVISNNRMGTLNPLALTDVVRQMRTHHKIFPYSFFTGGSHGSVMHWQVPKQRSIVEMSSVNCYEGLHSRDTGGITDFTLTDEWLLTTGFDHRLLSTNLETGRSILIGRPRETIRFVEYNASYACLPSVSYTNQILLWDVRSSAVTPGAAFGDESVKQHTADIIGLCNAPGLPQVITGDSSGLVKVWDLRMLRCTQTMYADGSVGDETNVDFFYGDQANYQDSEAFAIRAVERDDLRRIRSIGYFGSTQEIVCASSESIYCVRYNHRRDGNAADIETINYACYDVQQGTIILQGPTRTSIWDAVDGFRKRVFDRASLIRGSYRHQEVVTMCMDNSRSRAFFALADGTIELRSSKTFEVLETIEMHDVNAQEMIFSSRHNMLVVITTNGTLSVRYDTESGFSSNPITIVLSSEPLRALTISDEVGLIGCCDNSNLFFVDYKQTKLYVVSISVKKTVRTMCLLGKYPIMAVGCDDGEISLWSTPPAEESYVQLVSFFIGKRTEEEEKTACTPTRSRGGSSKHFSLTTRDSSITVPKTSEESIPYERISASIAMDDRRRTFTDLLQVIAIDDNRKDGLTWLTCDDVSHRLFAGDQKGNVYVYSLCPFLQEFGFQRCSFEKRVRYRLRDAQNDYTVSSYLPLLMNTVSLHKGPINYLTWIPTLSALISCGCDRLVKILNYDGKETGQLYMDRLPPKRVMDDVGYLDHVGDWQQREEDQKHLYSLPPTIASSTVCQNCVKLEEEMNNRRYTADGMSGAECTSPIVLPTLNTRRGVSLVSWGNNEHMGTQLGSFMATSEEESTASSMKNTTTGGTTSLSPSATFPTTTITNVNTNTNITTTTILTPTPTPTTANNNNNNNNNNSSSSNGNSNNNNSNTVIGSPVAINANTMAPVPTTTTSTTTTTRTTTTTTTTTASATVTLVSPTVAPLDSTFPLTSRLVALEEKKQWRPLKEKPREFREREYDPPTRSVSTAADFFMDAGVGAGVRKKLSSVEEVIHTIKWWETARVRSPPPTWKRRTDILTTPVQFGKDSETVQTTATDGLSLFGAGMTRQSGKSPTSTRDSPGRPESVLNLETRNTSLHIGRVIQKKVGKEKRAFCAVKSSEKADEATKSDTDSFLNDMIQSYGKELHRCIRGKKKTKRSLKNISAVENV</sequence>
<dbReference type="InterPro" id="IPR018247">
    <property type="entry name" value="EF_Hand_1_Ca_BS"/>
</dbReference>
<dbReference type="Proteomes" id="UP000192257">
    <property type="component" value="Unassembled WGS sequence"/>
</dbReference>
<organism evidence="5 6">
    <name type="scientific">Trypanosoma theileri</name>
    <dbReference type="NCBI Taxonomy" id="67003"/>
    <lineage>
        <taxon>Eukaryota</taxon>
        <taxon>Discoba</taxon>
        <taxon>Euglenozoa</taxon>
        <taxon>Kinetoplastea</taxon>
        <taxon>Metakinetoplastina</taxon>
        <taxon>Trypanosomatida</taxon>
        <taxon>Trypanosomatidae</taxon>
        <taxon>Trypanosoma</taxon>
    </lineage>
</organism>
<feature type="repeat" description="WD" evidence="2">
    <location>
        <begin position="428"/>
        <end position="469"/>
    </location>
</feature>
<comment type="caution">
    <text evidence="5">The sequence shown here is derived from an EMBL/GenBank/DDBJ whole genome shotgun (WGS) entry which is preliminary data.</text>
</comment>
<feature type="compositionally biased region" description="Low complexity" evidence="3">
    <location>
        <begin position="1156"/>
        <end position="1179"/>
    </location>
</feature>
<reference evidence="5 6" key="1">
    <citation type="submission" date="2017-03" db="EMBL/GenBank/DDBJ databases">
        <title>An alternative strategy for trypanosome survival in the mammalian bloodstream revealed through genome and transcriptome analysis of the ubiquitous bovine parasite Trypanosoma (Megatrypanum) theileri.</title>
        <authorList>
            <person name="Kelly S."/>
            <person name="Ivens A."/>
            <person name="Mott A."/>
            <person name="O'Neill E."/>
            <person name="Emms D."/>
            <person name="Macleod O."/>
            <person name="Voorheis P."/>
            <person name="Matthews J."/>
            <person name="Matthews K."/>
            <person name="Carrington M."/>
        </authorList>
    </citation>
    <scope>NUCLEOTIDE SEQUENCE [LARGE SCALE GENOMIC DNA]</scope>
    <source>
        <strain evidence="5">Edinburgh</strain>
    </source>
</reference>
<dbReference type="SMART" id="SM00320">
    <property type="entry name" value="WD40"/>
    <property type="match status" value="6"/>
</dbReference>
<feature type="compositionally biased region" description="Low complexity" evidence="3">
    <location>
        <begin position="1092"/>
        <end position="1144"/>
    </location>
</feature>
<keyword evidence="1" id="KW-0677">Repeat</keyword>
<dbReference type="Gene3D" id="2.130.10.10">
    <property type="entry name" value="YVTN repeat-like/Quinoprotein amine dehydrogenase"/>
    <property type="match status" value="2"/>
</dbReference>
<dbReference type="PANTHER" id="PTHR44324">
    <property type="entry name" value="WD40 REPEAT DOMAIN 95"/>
    <property type="match status" value="1"/>
</dbReference>
<dbReference type="VEuPathDB" id="TriTrypDB:TM35_000043650"/>
<evidence type="ECO:0000256" key="3">
    <source>
        <dbReference type="SAM" id="MobiDB-lite"/>
    </source>
</evidence>
<dbReference type="InterPro" id="IPR051242">
    <property type="entry name" value="WD-EF-hand_domain"/>
</dbReference>
<evidence type="ECO:0000259" key="4">
    <source>
        <dbReference type="PROSITE" id="PS50222"/>
    </source>
</evidence>
<proteinExistence type="predicted"/>
<evidence type="ECO:0000313" key="5">
    <source>
        <dbReference type="EMBL" id="ORC92151.1"/>
    </source>
</evidence>